<dbReference type="PANTHER" id="PTHR46663">
    <property type="entry name" value="DIGUANYLATE CYCLASE DGCT-RELATED"/>
    <property type="match status" value="1"/>
</dbReference>
<dbReference type="InterPro" id="IPR052163">
    <property type="entry name" value="DGC-Regulatory_Protein"/>
</dbReference>
<dbReference type="EMBL" id="JACIDS010000001">
    <property type="protein sequence ID" value="MBB3929196.1"/>
    <property type="molecule type" value="Genomic_DNA"/>
</dbReference>
<dbReference type="Gene3D" id="3.30.70.270">
    <property type="match status" value="1"/>
</dbReference>
<name>A0A840AL42_9HYPH</name>
<dbReference type="AlphaFoldDB" id="A0A840AL42"/>
<evidence type="ECO:0000313" key="4">
    <source>
        <dbReference type="Proteomes" id="UP000553963"/>
    </source>
</evidence>
<feature type="domain" description="GGDEF" evidence="2">
    <location>
        <begin position="245"/>
        <end position="369"/>
    </location>
</feature>
<keyword evidence="1" id="KW-0812">Transmembrane</keyword>
<dbReference type="CDD" id="cd01949">
    <property type="entry name" value="GGDEF"/>
    <property type="match status" value="1"/>
</dbReference>
<gene>
    <name evidence="3" type="ORF">GGR25_000215</name>
</gene>
<dbReference type="SMART" id="SM00267">
    <property type="entry name" value="GGDEF"/>
    <property type="match status" value="1"/>
</dbReference>
<accession>A0A840AL42</accession>
<evidence type="ECO:0000259" key="2">
    <source>
        <dbReference type="PROSITE" id="PS50887"/>
    </source>
</evidence>
<dbReference type="Pfam" id="PF00990">
    <property type="entry name" value="GGDEF"/>
    <property type="match status" value="1"/>
</dbReference>
<dbReference type="RefSeq" id="WP_183396882.1">
    <property type="nucleotide sequence ID" value="NZ_JACIDS010000001.1"/>
</dbReference>
<evidence type="ECO:0000313" key="3">
    <source>
        <dbReference type="EMBL" id="MBB3929196.1"/>
    </source>
</evidence>
<feature type="transmembrane region" description="Helical" evidence="1">
    <location>
        <begin position="67"/>
        <end position="85"/>
    </location>
</feature>
<dbReference type="InterPro" id="IPR000160">
    <property type="entry name" value="GGDEF_dom"/>
</dbReference>
<protein>
    <submittedName>
        <fullName evidence="3">Diguanylate cyclase (GGDEF)-like protein</fullName>
    </submittedName>
</protein>
<keyword evidence="4" id="KW-1185">Reference proteome</keyword>
<dbReference type="InterPro" id="IPR029787">
    <property type="entry name" value="Nucleotide_cyclase"/>
</dbReference>
<feature type="transmembrane region" description="Helical" evidence="1">
    <location>
        <begin position="155"/>
        <end position="173"/>
    </location>
</feature>
<dbReference type="PROSITE" id="PS50887">
    <property type="entry name" value="GGDEF"/>
    <property type="match status" value="1"/>
</dbReference>
<dbReference type="Proteomes" id="UP000553963">
    <property type="component" value="Unassembled WGS sequence"/>
</dbReference>
<dbReference type="NCBIfam" id="TIGR00254">
    <property type="entry name" value="GGDEF"/>
    <property type="match status" value="1"/>
</dbReference>
<feature type="transmembrane region" description="Helical" evidence="1">
    <location>
        <begin position="129"/>
        <end position="148"/>
    </location>
</feature>
<organism evidence="3 4">
    <name type="scientific">Kaistia hirudinis</name>
    <dbReference type="NCBI Taxonomy" id="1293440"/>
    <lineage>
        <taxon>Bacteria</taxon>
        <taxon>Pseudomonadati</taxon>
        <taxon>Pseudomonadota</taxon>
        <taxon>Alphaproteobacteria</taxon>
        <taxon>Hyphomicrobiales</taxon>
        <taxon>Kaistiaceae</taxon>
        <taxon>Kaistia</taxon>
    </lineage>
</organism>
<reference evidence="3 4" key="1">
    <citation type="submission" date="2020-08" db="EMBL/GenBank/DDBJ databases">
        <title>Genomic Encyclopedia of Type Strains, Phase IV (KMG-IV): sequencing the most valuable type-strain genomes for metagenomic binning, comparative biology and taxonomic classification.</title>
        <authorList>
            <person name="Goeker M."/>
        </authorList>
    </citation>
    <scope>NUCLEOTIDE SEQUENCE [LARGE SCALE GENOMIC DNA]</scope>
    <source>
        <strain evidence="3 4">DSM 25966</strain>
    </source>
</reference>
<feature type="transmembrane region" description="Helical" evidence="1">
    <location>
        <begin position="38"/>
        <end position="61"/>
    </location>
</feature>
<sequence>MASRPVAALPRPGSFIDWLTTARSDVPDEARGPLLGQLAVSSTSVLIGMLNWVMVAVLTLVRRPEPAILAVTGTAVIVLAIRIAVIHRVDQARRAGRPMQIEASLWCAMAWCAMHGVQSFVAMTTGDPVLMVLWTAQILGSLSAITAINFAAPRLAFLLVLLCLVPLVAGTPFSGYPGLLLLIPMAPPFLLGVWMILRNFHGLVVDTLVSEWSNARLARHDPLTGLLNRHGLDQALKSICTEASDRLTILCVDLDGFKLINDTYGHIAGDRLLEEVGARLSRAVRPADRVARIGGDEFMIVAQGLDPTATQALAERLVATLSGEPYLIDGTRVRVGASAGHASLPGDAEDIADLWVQADRALYAAKQAR</sequence>
<dbReference type="SUPFAM" id="SSF55073">
    <property type="entry name" value="Nucleotide cyclase"/>
    <property type="match status" value="1"/>
</dbReference>
<keyword evidence="1" id="KW-0472">Membrane</keyword>
<dbReference type="PANTHER" id="PTHR46663:SF2">
    <property type="entry name" value="GGDEF DOMAIN-CONTAINING PROTEIN"/>
    <property type="match status" value="1"/>
</dbReference>
<proteinExistence type="predicted"/>
<comment type="caution">
    <text evidence="3">The sequence shown here is derived from an EMBL/GenBank/DDBJ whole genome shotgun (WGS) entry which is preliminary data.</text>
</comment>
<keyword evidence="1" id="KW-1133">Transmembrane helix</keyword>
<evidence type="ECO:0000256" key="1">
    <source>
        <dbReference type="SAM" id="Phobius"/>
    </source>
</evidence>
<dbReference type="InterPro" id="IPR043128">
    <property type="entry name" value="Rev_trsase/Diguanyl_cyclase"/>
</dbReference>